<dbReference type="InterPro" id="IPR014729">
    <property type="entry name" value="Rossmann-like_a/b/a_fold"/>
</dbReference>
<dbReference type="Proteomes" id="UP000614580">
    <property type="component" value="Unassembled WGS sequence"/>
</dbReference>
<feature type="compositionally biased region" description="Basic and acidic residues" evidence="10">
    <location>
        <begin position="935"/>
        <end position="953"/>
    </location>
</feature>
<feature type="binding site" evidence="8">
    <location>
        <position position="639"/>
    </location>
    <ligand>
        <name>ATP</name>
        <dbReference type="ChEBI" id="CHEBI:30616"/>
    </ligand>
</feature>
<evidence type="ECO:0000256" key="1">
    <source>
        <dbReference type="ARBA" id="ARBA00005594"/>
    </source>
</evidence>
<dbReference type="InterPro" id="IPR001412">
    <property type="entry name" value="aa-tRNA-synth_I_CS"/>
</dbReference>
<dbReference type="PANTHER" id="PTHR45794:SF1">
    <property type="entry name" value="LEUCINE--TRNA LIGASE, CYTOPLASMIC"/>
    <property type="match status" value="1"/>
</dbReference>
<proteinExistence type="inferred from homology"/>
<dbReference type="FunFam" id="3.90.740.10:FF:000024">
    <property type="entry name" value="Leucine--tRNA ligase"/>
    <property type="match status" value="1"/>
</dbReference>
<dbReference type="NCBIfam" id="NF008957">
    <property type="entry name" value="PRK12300.1"/>
    <property type="match status" value="1"/>
</dbReference>
<comment type="caution">
    <text evidence="13">The sequence shown here is derived from an EMBL/GenBank/DDBJ whole genome shotgun (WGS) entry which is preliminary data.</text>
</comment>
<dbReference type="InterPro" id="IPR009080">
    <property type="entry name" value="tRNAsynth_Ia_anticodon-bd"/>
</dbReference>
<evidence type="ECO:0000256" key="6">
    <source>
        <dbReference type="ARBA" id="ARBA00022917"/>
    </source>
</evidence>
<dbReference type="InterPro" id="IPR009008">
    <property type="entry name" value="Val/Leu/Ile-tRNA-synth_edit"/>
</dbReference>
<comment type="catalytic activity">
    <reaction evidence="8">
        <text>tRNA(Leu) + L-leucine + ATP = L-leucyl-tRNA(Leu) + AMP + diphosphate</text>
        <dbReference type="Rhea" id="RHEA:11688"/>
        <dbReference type="Rhea" id="RHEA-COMP:9613"/>
        <dbReference type="Rhea" id="RHEA-COMP:9622"/>
        <dbReference type="ChEBI" id="CHEBI:30616"/>
        <dbReference type="ChEBI" id="CHEBI:33019"/>
        <dbReference type="ChEBI" id="CHEBI:57427"/>
        <dbReference type="ChEBI" id="CHEBI:78442"/>
        <dbReference type="ChEBI" id="CHEBI:78494"/>
        <dbReference type="ChEBI" id="CHEBI:456215"/>
        <dbReference type="EC" id="6.1.1.4"/>
    </reaction>
</comment>
<dbReference type="CDD" id="cd07959">
    <property type="entry name" value="Anticodon_Ia_Leu_AEc"/>
    <property type="match status" value="1"/>
</dbReference>
<feature type="domain" description="Methionyl/Valyl/Leucyl/Isoleucyl-tRNA synthetase anticodon-binding" evidence="12">
    <location>
        <begin position="711"/>
        <end position="838"/>
    </location>
</feature>
<evidence type="ECO:0000256" key="8">
    <source>
        <dbReference type="HAMAP-Rule" id="MF_00049"/>
    </source>
</evidence>
<dbReference type="EC" id="6.1.1.4" evidence="8"/>
<feature type="region of interest" description="Disordered" evidence="10">
    <location>
        <begin position="935"/>
        <end position="966"/>
    </location>
</feature>
<evidence type="ECO:0000256" key="5">
    <source>
        <dbReference type="ARBA" id="ARBA00022840"/>
    </source>
</evidence>
<dbReference type="GO" id="GO:0002161">
    <property type="term" value="F:aminoacyl-tRNA deacylase activity"/>
    <property type="evidence" value="ECO:0007669"/>
    <property type="project" value="InterPro"/>
</dbReference>
<dbReference type="EMBL" id="CAJHZY010000013">
    <property type="protein sequence ID" value="CAD7766776.1"/>
    <property type="molecule type" value="Genomic_DNA"/>
</dbReference>
<dbReference type="Pfam" id="PF08264">
    <property type="entry name" value="Anticodon_1"/>
    <property type="match status" value="1"/>
</dbReference>
<dbReference type="NCBIfam" id="TIGR00395">
    <property type="entry name" value="leuS_arch"/>
    <property type="match status" value="1"/>
</dbReference>
<feature type="domain" description="Aminoacyl-tRNA synthetase class Ia" evidence="11">
    <location>
        <begin position="13"/>
        <end position="675"/>
    </location>
</feature>
<keyword evidence="7 8" id="KW-0030">Aminoacyl-tRNA synthetase</keyword>
<dbReference type="PROSITE" id="PS00178">
    <property type="entry name" value="AA_TRNA_LIGASE_I"/>
    <property type="match status" value="1"/>
</dbReference>
<dbReference type="SUPFAM" id="SSF47323">
    <property type="entry name" value="Anticodon-binding domain of a subclass of class I aminoacyl-tRNA synthetases"/>
    <property type="match status" value="1"/>
</dbReference>
<reference evidence="13" key="1">
    <citation type="submission" date="2020-12" db="EMBL/GenBank/DDBJ databases">
        <authorList>
            <person name="Hahn C.J."/>
            <person name="Laso-Perez R."/>
            <person name="Vulcano F."/>
            <person name="Vaziourakis K.-M."/>
            <person name="Stokke R."/>
            <person name="Steen I.H."/>
            <person name="Teske A."/>
            <person name="Boetius A."/>
            <person name="Liebeke M."/>
            <person name="Amann R."/>
            <person name="Knittel K."/>
        </authorList>
    </citation>
    <scope>NUCLEOTIDE SEQUENCE</scope>
    <source>
        <strain evidence="13">Gfbio:c6db26ca-90af-429b-aeed-0e3e8aed0b5e:GoM-Arc1_AMV-AAA_792_C10</strain>
    </source>
</reference>
<evidence type="ECO:0000259" key="11">
    <source>
        <dbReference type="Pfam" id="PF00133"/>
    </source>
</evidence>
<evidence type="ECO:0000313" key="13">
    <source>
        <dbReference type="EMBL" id="CAD7766776.1"/>
    </source>
</evidence>
<dbReference type="Pfam" id="PF00133">
    <property type="entry name" value="tRNA-synt_1"/>
    <property type="match status" value="1"/>
</dbReference>
<evidence type="ECO:0000256" key="3">
    <source>
        <dbReference type="ARBA" id="ARBA00022598"/>
    </source>
</evidence>
<evidence type="ECO:0000313" key="14">
    <source>
        <dbReference type="Proteomes" id="UP000614580"/>
    </source>
</evidence>
<dbReference type="HAMAP" id="MF_00049_A">
    <property type="entry name" value="Leu_tRNA_synth_A"/>
    <property type="match status" value="1"/>
</dbReference>
<name>A0A811ZZF8_9EURY</name>
<dbReference type="SUPFAM" id="SSF50677">
    <property type="entry name" value="ValRS/IleRS/LeuRS editing domain"/>
    <property type="match status" value="1"/>
</dbReference>
<feature type="short sequence motif" description="'HIGH' region" evidence="8">
    <location>
        <begin position="41"/>
        <end position="51"/>
    </location>
</feature>
<sequence length="966" mass="111526">MNVKYDPYMIENKWQKAWDDSGIFQPEMDLRRKFFITVPYPYMNGNLHVGHTRTFTIGDVIARYKRMQGYNVLYPMGFHVTGTPIVGLAELIAKKDKQTMEVYHRFHDIPLNVLSGLDEPLKIVEYFSREAEADMRSIGYSIDWRRRFTTTDPPYKQFITWQFNLLRELGCVVKGSHPVRWCPNDDNPVEDHDILKGEEATIIDYTLIKFKLEDSSIILPCATLRPETVFGVTNLWVNPEVTHVQIEVAYPDKTREEWIVSRDAYEKLRFTDKRVSLIKEVAGAELIGKHVTNPINNTSVLILPASFVNPENGSGVVMSVPAHAPYDYLALRDLYDSDLSQYGINEDLRSKIKFISLIKVPGFGKYPAVEAVEQLDVKNQEDTGAEEATKIVYRREFHNGELTDITGKYAGTKVSKIKDILTHDLVNSRVADLFYEFSEQPVICRCGTRCVVNIVKNQWFLNYSNPGWKEKVYRCLNMMDILPPELHVEFENKVDWLKDKACARRKGLGTNLPWDKQWLIESLGDSTIYMSYYIIAKFIADGITPEQLTEAFFNYVLLGKGDVSTVSENTGITEETLESIRNDINYWYPVDMRSSGKDLIPNHLLFFLFHHTAIFPEDMWPRAIAINGFVSLERKKMSKSKGPLLTMKKAVNEYGADITRLYILAASEHTQDADWRENDIETTKKQLVRFYRTAREIIALPAPTGDLNNIDRWLLSRLQHKVAETNDALQKLQTRRALQNSFYLILNDLKWYERRGGKKALPQLLHTWTRLLTPFTPHICEEIWEYLGECFISQAPYPTPDPALIDDSAEQAEEYLQKALEDVEEILRVTRITPQKIIIYTTPQWKKTIHKTAVELKLTGTLEMKNVMSEAMKDGKVKKHGKEAPKYVQKIITELKNTTKETAKLQRAKPIIEEEILSDARGFLEHELNCKIEIQSADKPDYDPQQKSRHAEPMRPAIYIMESTED</sequence>
<dbReference type="GO" id="GO:0004823">
    <property type="term" value="F:leucine-tRNA ligase activity"/>
    <property type="evidence" value="ECO:0007669"/>
    <property type="project" value="UniProtKB-UniRule"/>
</dbReference>
<organism evidence="13 14">
    <name type="scientific">Candidatus Argoarchaeum ethanivorans</name>
    <dbReference type="NCBI Taxonomy" id="2608793"/>
    <lineage>
        <taxon>Archaea</taxon>
        <taxon>Methanobacteriati</taxon>
        <taxon>Methanobacteriota</taxon>
        <taxon>Stenosarchaea group</taxon>
        <taxon>Methanomicrobia</taxon>
        <taxon>Methanosarcinales</taxon>
        <taxon>Methanosarcinales incertae sedis</taxon>
        <taxon>GOM Arc I cluster</taxon>
        <taxon>Candidatus Argoarchaeum</taxon>
    </lineage>
</organism>
<dbReference type="FunFam" id="1.10.730.10:FF:000051">
    <property type="entry name" value="Leucine--tRNA ligase"/>
    <property type="match status" value="1"/>
</dbReference>
<dbReference type="InterPro" id="IPR002300">
    <property type="entry name" value="aa-tRNA-synth_Ia"/>
</dbReference>
<evidence type="ECO:0000256" key="2">
    <source>
        <dbReference type="ARBA" id="ARBA00022490"/>
    </source>
</evidence>
<evidence type="ECO:0000256" key="4">
    <source>
        <dbReference type="ARBA" id="ARBA00022741"/>
    </source>
</evidence>
<dbReference type="InterPro" id="IPR004493">
    <property type="entry name" value="Leu-tRNA-synth_Ia_arc/euk"/>
</dbReference>
<keyword evidence="2 8" id="KW-0963">Cytoplasm</keyword>
<keyword evidence="5 8" id="KW-0067">ATP-binding</keyword>
<keyword evidence="4 8" id="KW-0547">Nucleotide-binding</keyword>
<dbReference type="Gene3D" id="1.10.730.10">
    <property type="entry name" value="Isoleucyl-tRNA Synthetase, Domain 1"/>
    <property type="match status" value="1"/>
</dbReference>
<dbReference type="InterPro" id="IPR013155">
    <property type="entry name" value="M/V/L/I-tRNA-synth_anticd-bd"/>
</dbReference>
<evidence type="ECO:0000256" key="7">
    <source>
        <dbReference type="ARBA" id="ARBA00023146"/>
    </source>
</evidence>
<dbReference type="Gene3D" id="1.10.10.720">
    <property type="entry name" value="leucyl-tRNA synthetase"/>
    <property type="match status" value="1"/>
</dbReference>
<dbReference type="GO" id="GO:0006429">
    <property type="term" value="P:leucyl-tRNA aminoacylation"/>
    <property type="evidence" value="ECO:0007669"/>
    <property type="project" value="UniProtKB-UniRule"/>
</dbReference>
<dbReference type="GO" id="GO:0005524">
    <property type="term" value="F:ATP binding"/>
    <property type="evidence" value="ECO:0007669"/>
    <property type="project" value="UniProtKB-UniRule"/>
</dbReference>
<dbReference type="AlphaFoldDB" id="A0A811ZZF8"/>
<comment type="similarity">
    <text evidence="1 8 9">Belongs to the class-I aminoacyl-tRNA synthetase family.</text>
</comment>
<dbReference type="PANTHER" id="PTHR45794">
    <property type="entry name" value="LEUCYL-TRNA SYNTHETASE"/>
    <property type="match status" value="1"/>
</dbReference>
<dbReference type="GO" id="GO:0005737">
    <property type="term" value="C:cytoplasm"/>
    <property type="evidence" value="ECO:0007669"/>
    <property type="project" value="UniProtKB-SubCell"/>
</dbReference>
<evidence type="ECO:0000256" key="10">
    <source>
        <dbReference type="SAM" id="MobiDB-lite"/>
    </source>
</evidence>
<dbReference type="Gene3D" id="3.30.2320.20">
    <property type="entry name" value="Class I aminoacyl-tRNA synthetases (RS)"/>
    <property type="match status" value="1"/>
</dbReference>
<protein>
    <recommendedName>
        <fullName evidence="8">Leucine--tRNA ligase</fullName>
        <ecNumber evidence="8">6.1.1.4</ecNumber>
    </recommendedName>
    <alternativeName>
        <fullName evidence="8">Leucyl-tRNA synthetase</fullName>
        <shortName evidence="8">LeuRS</shortName>
    </alternativeName>
</protein>
<dbReference type="Gene3D" id="3.90.740.10">
    <property type="entry name" value="Valyl/Leucyl/Isoleucyl-tRNA synthetase, editing domain"/>
    <property type="match status" value="1"/>
</dbReference>
<keyword evidence="3 8" id="KW-0436">Ligase</keyword>
<comment type="subcellular location">
    <subcellularLocation>
        <location evidence="8">Cytoplasm</location>
    </subcellularLocation>
</comment>
<dbReference type="InterPro" id="IPR020791">
    <property type="entry name" value="Leu-tRNA-lgase_arc"/>
</dbReference>
<evidence type="ECO:0000259" key="12">
    <source>
        <dbReference type="Pfam" id="PF08264"/>
    </source>
</evidence>
<feature type="short sequence motif" description="'KMSKS' region" evidence="8">
    <location>
        <begin position="636"/>
        <end position="640"/>
    </location>
</feature>
<dbReference type="Gene3D" id="3.40.50.620">
    <property type="entry name" value="HUPs"/>
    <property type="match status" value="1"/>
</dbReference>
<dbReference type="SUPFAM" id="SSF52374">
    <property type="entry name" value="Nucleotidylyl transferase"/>
    <property type="match status" value="1"/>
</dbReference>
<accession>A0A811ZZF8</accession>
<evidence type="ECO:0000256" key="9">
    <source>
        <dbReference type="RuleBase" id="RU363035"/>
    </source>
</evidence>
<keyword evidence="6 8" id="KW-0648">Protein biosynthesis</keyword>
<gene>
    <name evidence="8 13" type="primary">leuS</name>
    <name evidence="13" type="ORF">DNFNHJIP_00176</name>
</gene>